<name>A0A161XRV7_DAUCS</name>
<dbReference type="AlphaFoldDB" id="A0A161XRV7"/>
<keyword evidence="4" id="KW-1185">Reference proteome</keyword>
<dbReference type="InterPro" id="IPR018253">
    <property type="entry name" value="DnaJ_domain_CS"/>
</dbReference>
<dbReference type="GO" id="GO:0009507">
    <property type="term" value="C:chloroplast"/>
    <property type="evidence" value="ECO:0007669"/>
    <property type="project" value="EnsemblPlants"/>
</dbReference>
<feature type="domain" description="J" evidence="1">
    <location>
        <begin position="64"/>
        <end position="127"/>
    </location>
</feature>
<dbReference type="KEGG" id="dcr:108221986"/>
<dbReference type="InterPro" id="IPR001623">
    <property type="entry name" value="DnaJ_domain"/>
</dbReference>
<accession>A0A161XRV7</accession>
<dbReference type="PROSITE" id="PS00636">
    <property type="entry name" value="DNAJ_1"/>
    <property type="match status" value="1"/>
</dbReference>
<dbReference type="SMART" id="SM00271">
    <property type="entry name" value="DnaJ"/>
    <property type="match status" value="1"/>
</dbReference>
<dbReference type="PRINTS" id="PR00625">
    <property type="entry name" value="JDOMAIN"/>
</dbReference>
<organism evidence="2">
    <name type="scientific">Daucus carota subsp. sativus</name>
    <name type="common">Carrot</name>
    <dbReference type="NCBI Taxonomy" id="79200"/>
    <lineage>
        <taxon>Eukaryota</taxon>
        <taxon>Viridiplantae</taxon>
        <taxon>Streptophyta</taxon>
        <taxon>Embryophyta</taxon>
        <taxon>Tracheophyta</taxon>
        <taxon>Spermatophyta</taxon>
        <taxon>Magnoliopsida</taxon>
        <taxon>eudicotyledons</taxon>
        <taxon>Gunneridae</taxon>
        <taxon>Pentapetalae</taxon>
        <taxon>asterids</taxon>
        <taxon>campanulids</taxon>
        <taxon>Apiales</taxon>
        <taxon>Apiaceae</taxon>
        <taxon>Apioideae</taxon>
        <taxon>Scandiceae</taxon>
        <taxon>Daucinae</taxon>
        <taxon>Daucus</taxon>
        <taxon>Daucus sect. Daucus</taxon>
    </lineage>
</organism>
<dbReference type="CDD" id="cd06257">
    <property type="entry name" value="DnaJ"/>
    <property type="match status" value="1"/>
</dbReference>
<dbReference type="PANTHER" id="PTHR45432:SF2">
    <property type="entry name" value="CHAPERONE PROTEIN DNAJ 11, CHLOROPLASTIC"/>
    <property type="match status" value="1"/>
</dbReference>
<dbReference type="PROSITE" id="PS50076">
    <property type="entry name" value="DNAJ_2"/>
    <property type="match status" value="1"/>
</dbReference>
<evidence type="ECO:0000259" key="1">
    <source>
        <dbReference type="PROSITE" id="PS50076"/>
    </source>
</evidence>
<reference evidence="2" key="1">
    <citation type="journal article" date="2016" name="Nat. Genet.">
        <title>A high-quality carrot genome assembly provides new insights into carotenoid accumulation and asterid genome evolution.</title>
        <authorList>
            <person name="Iorizzo M."/>
            <person name="Ellison S."/>
            <person name="Senalik D."/>
            <person name="Zeng P."/>
            <person name="Satapoomin P."/>
            <person name="Huang J."/>
            <person name="Bowman M."/>
            <person name="Iovene M."/>
            <person name="Sanseverino W."/>
            <person name="Cavagnaro P."/>
            <person name="Yildiz M."/>
            <person name="Macko-Podgorni A."/>
            <person name="Moranska E."/>
            <person name="Grzebelus E."/>
            <person name="Grzebelus D."/>
            <person name="Ashrafi H."/>
            <person name="Zheng Z."/>
            <person name="Cheng S."/>
            <person name="Spooner D."/>
            <person name="Van Deynze A."/>
            <person name="Simon P."/>
        </authorList>
    </citation>
    <scope>NUCLEOTIDE SEQUENCE [LARGE SCALE GENOMIC DNA]</scope>
    <source>
        <tissue evidence="2">Leaf</tissue>
    </source>
</reference>
<evidence type="ECO:0000313" key="2">
    <source>
        <dbReference type="EMBL" id="KZM94356.1"/>
    </source>
</evidence>
<dbReference type="EMBL" id="LNRQ01000005">
    <property type="protein sequence ID" value="KZM94356.1"/>
    <property type="molecule type" value="Genomic_DNA"/>
</dbReference>
<dbReference type="Pfam" id="PF00226">
    <property type="entry name" value="DnaJ"/>
    <property type="match status" value="1"/>
</dbReference>
<dbReference type="Gramene" id="KZM94356">
    <property type="protein sequence ID" value="KZM94356"/>
    <property type="gene ID" value="DCAR_017599"/>
</dbReference>
<evidence type="ECO:0000313" key="3">
    <source>
        <dbReference type="EMBL" id="WOH00803.1"/>
    </source>
</evidence>
<protein>
    <recommendedName>
        <fullName evidence="1">J domain-containing protein</fullName>
    </recommendedName>
</protein>
<dbReference type="OMA" id="VYPTRRW"/>
<dbReference type="STRING" id="79200.A0A161XRV7"/>
<dbReference type="InterPro" id="IPR036869">
    <property type="entry name" value="J_dom_sf"/>
</dbReference>
<gene>
    <name evidence="2" type="ORF">DCAR_017599</name>
    <name evidence="3" type="ORF">DCAR_0520178</name>
</gene>
<evidence type="ECO:0000313" key="4">
    <source>
        <dbReference type="Proteomes" id="UP000077755"/>
    </source>
</evidence>
<dbReference type="Gene3D" id="1.10.287.110">
    <property type="entry name" value="DnaJ domain"/>
    <property type="match status" value="1"/>
</dbReference>
<dbReference type="SUPFAM" id="SSF46565">
    <property type="entry name" value="Chaperone J-domain"/>
    <property type="match status" value="1"/>
</dbReference>
<dbReference type="EMBL" id="CP093347">
    <property type="protein sequence ID" value="WOH00803.1"/>
    <property type="molecule type" value="Genomic_DNA"/>
</dbReference>
<dbReference type="Proteomes" id="UP000077755">
    <property type="component" value="Chromosome 5"/>
</dbReference>
<reference evidence="3" key="2">
    <citation type="submission" date="2022-03" db="EMBL/GenBank/DDBJ databases">
        <title>Draft title - Genomic analysis of global carrot germplasm unveils the trajectory of domestication and the origin of high carotenoid orange carrot.</title>
        <authorList>
            <person name="Iorizzo M."/>
            <person name="Ellison S."/>
            <person name="Senalik D."/>
            <person name="Macko-Podgorni A."/>
            <person name="Grzebelus D."/>
            <person name="Bostan H."/>
            <person name="Rolling W."/>
            <person name="Curaba J."/>
            <person name="Simon P."/>
        </authorList>
    </citation>
    <scope>NUCLEOTIDE SEQUENCE</scope>
    <source>
        <tissue evidence="3">Leaf</tissue>
    </source>
</reference>
<sequence>MLGTLATPSTQFLRFSGDNTLSAAGKSASDSSIALPRRNHRCTAALHAVAEPEPSVSSITRPASLYDILGVSKNASAVEIKSAYRSLAKLYHPDSSESSDGGDFIEIHKAYSTLSDPSARALYDLSQRSRERRPFNYAAASSDQKGYYTPRRWETDQCW</sequence>
<dbReference type="PANTHER" id="PTHR45432">
    <property type="entry name" value="CHAPERONE PROTEIN DNAJ 11, CHLOROPLASTIC-LIKE"/>
    <property type="match status" value="1"/>
</dbReference>
<proteinExistence type="predicted"/>
<dbReference type="OrthoDB" id="445556at2759"/>